<proteinExistence type="predicted"/>
<keyword evidence="1" id="KW-0812">Transmembrane</keyword>
<comment type="caution">
    <text evidence="2">The sequence shown here is derived from an EMBL/GenBank/DDBJ whole genome shotgun (WGS) entry which is preliminary data.</text>
</comment>
<gene>
    <name evidence="2" type="ORF">ABT404_31095</name>
</gene>
<feature type="non-terminal residue" evidence="2">
    <location>
        <position position="1"/>
    </location>
</feature>
<evidence type="ECO:0000256" key="1">
    <source>
        <dbReference type="SAM" id="Phobius"/>
    </source>
</evidence>
<protein>
    <submittedName>
        <fullName evidence="2">MFS transporter</fullName>
    </submittedName>
</protein>
<keyword evidence="1" id="KW-0472">Membrane</keyword>
<organism evidence="2 3">
    <name type="scientific">Streptomyces hyaluromycini</name>
    <dbReference type="NCBI Taxonomy" id="1377993"/>
    <lineage>
        <taxon>Bacteria</taxon>
        <taxon>Bacillati</taxon>
        <taxon>Actinomycetota</taxon>
        <taxon>Actinomycetes</taxon>
        <taxon>Kitasatosporales</taxon>
        <taxon>Streptomycetaceae</taxon>
        <taxon>Streptomyces</taxon>
    </lineage>
</organism>
<sequence length="55" mass="5519">ISAGLGYTAPAVVGALLAAGALALAVLAAALERRSPAHLGGTDRTWPRPAEQVNR</sequence>
<dbReference type="EMBL" id="JBEPEK010000281">
    <property type="protein sequence ID" value="MER7183871.1"/>
    <property type="molecule type" value="Genomic_DNA"/>
</dbReference>
<keyword evidence="3" id="KW-1185">Reference proteome</keyword>
<evidence type="ECO:0000313" key="3">
    <source>
        <dbReference type="Proteomes" id="UP001474181"/>
    </source>
</evidence>
<evidence type="ECO:0000313" key="2">
    <source>
        <dbReference type="EMBL" id="MER7183871.1"/>
    </source>
</evidence>
<keyword evidence="1" id="KW-1133">Transmembrane helix</keyword>
<accession>A0ABV1X4C4</accession>
<reference evidence="2 3" key="1">
    <citation type="submission" date="2024-06" db="EMBL/GenBank/DDBJ databases">
        <title>The Natural Products Discovery Center: Release of the First 8490 Sequenced Strains for Exploring Actinobacteria Biosynthetic Diversity.</title>
        <authorList>
            <person name="Kalkreuter E."/>
            <person name="Kautsar S.A."/>
            <person name="Yang D."/>
            <person name="Bader C.D."/>
            <person name="Teijaro C.N."/>
            <person name="Fluegel L."/>
            <person name="Davis C.M."/>
            <person name="Simpson J.R."/>
            <person name="Lauterbach L."/>
            <person name="Steele A.D."/>
            <person name="Gui C."/>
            <person name="Meng S."/>
            <person name="Li G."/>
            <person name="Viehrig K."/>
            <person name="Ye F."/>
            <person name="Su P."/>
            <person name="Kiefer A.F."/>
            <person name="Nichols A."/>
            <person name="Cepeda A.J."/>
            <person name="Yan W."/>
            <person name="Fan B."/>
            <person name="Jiang Y."/>
            <person name="Adhikari A."/>
            <person name="Zheng C.-J."/>
            <person name="Schuster L."/>
            <person name="Cowan T.M."/>
            <person name="Smanski M.J."/>
            <person name="Chevrette M.G."/>
            <person name="De Carvalho L.P.S."/>
            <person name="Shen B."/>
        </authorList>
    </citation>
    <scope>NUCLEOTIDE SEQUENCE [LARGE SCALE GENOMIC DNA]</scope>
    <source>
        <strain evidence="2 3">NPDC000234</strain>
    </source>
</reference>
<dbReference type="Proteomes" id="UP001474181">
    <property type="component" value="Unassembled WGS sequence"/>
</dbReference>
<name>A0ABV1X4C4_9ACTN</name>
<feature type="transmembrane region" description="Helical" evidence="1">
    <location>
        <begin position="12"/>
        <end position="31"/>
    </location>
</feature>